<reference evidence="1 2" key="1">
    <citation type="submission" date="2016-08" db="EMBL/GenBank/DDBJ databases">
        <authorList>
            <person name="Seilhamer J.J."/>
        </authorList>
    </citation>
    <scope>NUCLEOTIDE SEQUENCE [LARGE SCALE GENOMIC DNA]</scope>
    <source>
        <strain evidence="1 2">DX4</strain>
    </source>
</reference>
<dbReference type="EMBL" id="CP017141">
    <property type="protein sequence ID" value="AOM75996.1"/>
    <property type="molecule type" value="Genomic_DNA"/>
</dbReference>
<accession>A0A1D7QBC8</accession>
<gene>
    <name evidence="1" type="ORF">BFS30_01745</name>
</gene>
<dbReference type="OrthoDB" id="1205007at2"/>
<dbReference type="KEGG" id="psty:BFS30_01745"/>
<organism evidence="1 2">
    <name type="scientific">Pedobacter steynii</name>
    <dbReference type="NCBI Taxonomy" id="430522"/>
    <lineage>
        <taxon>Bacteria</taxon>
        <taxon>Pseudomonadati</taxon>
        <taxon>Bacteroidota</taxon>
        <taxon>Sphingobacteriia</taxon>
        <taxon>Sphingobacteriales</taxon>
        <taxon>Sphingobacteriaceae</taxon>
        <taxon>Pedobacter</taxon>
    </lineage>
</organism>
<name>A0A1D7QBC8_9SPHI</name>
<proteinExistence type="predicted"/>
<evidence type="ECO:0000313" key="2">
    <source>
        <dbReference type="Proteomes" id="UP000094313"/>
    </source>
</evidence>
<dbReference type="RefSeq" id="WP_069377692.1">
    <property type="nucleotide sequence ID" value="NZ_CP017141.1"/>
</dbReference>
<evidence type="ECO:0000313" key="1">
    <source>
        <dbReference type="EMBL" id="AOM75996.1"/>
    </source>
</evidence>
<keyword evidence="2" id="KW-1185">Reference proteome</keyword>
<sequence length="2112" mass="233079">MSATTAITKRYYPALSEVIQADDLPEFLHFAENGLSSVLDHIHYKNFQYSKSARGDSAFYSLDIISKNLGIDLPFGLRLILNPDEGGDSSISSFPVSLQYQWEVLAFLRSFNLENFSFTPQAYFELGLKIFRISDDQIIAHILNRFVDDKDTTRLKFQELIDAINASYPAANLTLPAGDEIGVDQVTSMITQNANIPVSIPELIFTIYILDTDVSVIKDKLHQFYASMVPEGIENYIKKLLVPKIKATLALSAGIEFPNSVLRPVTANGTPIPNAKTLFKFAKATFYADTESGIGSQLELSGSLVPEYSQIGNTGLMIGFTDAKLDLSRTTNIPEADAAGYPVDFMGLYVKRAVIGFNRFGDDNIERQSAKIIGDNLLIGTGGVSGTIALESNGFLHRKFGNFDVELNRFAVTFKQNSIVESDIQGKLTIGRFKQGNAPAVIDIQAHIKDNGDFSITAAAQTQPLKITLPNVLELEIRSLSLGKEERGFYVEVAGKLNFIAKIPGLGEVLPKGIDIQKLRIWSNGDLEFEGGGLVVPKSFRLAVGPVKLEVTNISLGAYTRKHNEVDRKYRYFGFDGMINTGRAGVNATGNGIKYYFTVDDNGQDKPFDSFASIDGIAIDLTVPGNASKENAAFILNGYLSMNNPDPKISGSNAGSEYTGSVSFAMPRLKMAGSAGMRMNPNIPAFVVDIGLDLSTPIPLGATGLGIYGFRGLIGQHYLPSKSATTPPTDESASWWDYYKAKSTLTGQEGIEIDKFADKPGYSVGAGISIATAFDSGKIFSSKLFLLLGLPDVFLIQGQAAILRSRIGLNDDVDPPFSAFIAIDGNSFRGNLGVNYRLPEGGSFDGDLFSLSGNLDMAFYFNNSSGWYLNVGKDQPESARVRARILSLFQGYAYLMISSRGFKAGAGARFDFNKKFGPVGVGIGAFLDLGGSISFKPVQIGGFIRFGGYAYLKIFFIRLGLSVQIGLAVEAPHPFNISGSLEIKIKLPWPIKNIKFRFEVSWRINNNKGPLLQPLPVLQLPDPSKGYLPAVATNILSGETFPVNYINQELMGDQIQIPSPGDSRWQYNFNEVESATNVTIPMDSFIDIELLKPVKPQLSKLGGASNQLPDGYTELMPPQKGLGDQVRHEFELTGLEIFAWNGTGTGTGSWQPYGVYEAVTAIVLENTGSNATDLSMLKDGFWQFTEPNRYNKIRLLSQNMFSYANQSTSASSDLDGLNFKRKDLFCFENVIKETQVNWKEEAADTTYTGIEPFSFMGESFTFEGASGTVKYNPGYGHNSLSMETNGGLLTVRLSKPVSFLKLDFGPNKNNIQIDYVRKVYRPGFFGRAIGRDRYMTPGLLSKSEENTSIIYNDLNNPIDKVILRFIRDRALDFDGDLILGGHFPLPMDPALGNMAGLAGTEGDKALMFATLYNRSFTAEEVLSKGNTGTPGIVGQWVLNRAQDRNGMHSGILMGSPDLTPGYYERDQDGLQVLNEVYAYAGKTDGFFIPYSPDLKVENGSFAFEVTAIFDPFKAGVTTLMSKVNEDLETGYKKGFALHLIQDNPGNPELSYNAGTLPVFRLSLTTYDDADYVMTTVTEKYTLDCSTGRLSEKQYKEILISVNRETGQLNIFIDGQAKQGPTLLQTLKPYHTQPGITVLNQLSYLSESQQRRKEENDLTKEGLINEVQILGDGLNKTIQPVWRPDTTFAVVLKTRDVVDGNPSGSQQKTHVFGFKTAGPIGHFQQQSKGYKELVQQDRAAEFKLANLKHYIDYERSFPDAQSRYDLSKPVFCHDPKISLLFTKPYINAMYANWDSYKGLPSVKSKLEMQLIDPYGTPIVPELIWEQLPDKAITLENFRSLPPDQQIIFLMNLSAQADSCNVNPLTMKKRSKQGSYQLPDLEPNRLYTAVFNAVYQPEGETEQRQEVHKFSFKTSRFVDFEEQAESFILDESPGQEKYAVYPAKVAFTPAQVTQTLQTLIDDNPDNDPAEVQNYAVKFDRLVYGGLGLKNLEAVAHTVINLVVNVNPDDPSDKKVLGILIRNPEPFNDPKTPVELLADTVKLSVTAADQSIAGPDQFVYIHSRDTASVFITNPTMNVPVGDMKLSFRHKVFNGTDYQTVHKDYISPLIPMNAAV</sequence>
<protein>
    <submittedName>
        <fullName evidence="1">Uncharacterized protein</fullName>
    </submittedName>
</protein>
<dbReference type="Proteomes" id="UP000094313">
    <property type="component" value="Chromosome"/>
</dbReference>